<dbReference type="AlphaFoldDB" id="A0A7R8AQ00"/>
<keyword evidence="5 10" id="KW-0732">Signal</keyword>
<protein>
    <recommendedName>
        <fullName evidence="2">feruloyl esterase</fullName>
        <ecNumber evidence="2">3.1.1.73</ecNumber>
    </recommendedName>
</protein>
<evidence type="ECO:0000256" key="9">
    <source>
        <dbReference type="ARBA" id="ARBA00034075"/>
    </source>
</evidence>
<comment type="subcellular location">
    <subcellularLocation>
        <location evidence="1">Secreted</location>
    </subcellularLocation>
</comment>
<evidence type="ECO:0000256" key="2">
    <source>
        <dbReference type="ARBA" id="ARBA00013091"/>
    </source>
</evidence>
<keyword evidence="3" id="KW-0964">Secreted</keyword>
<dbReference type="GeneID" id="64975363"/>
<dbReference type="Proteomes" id="UP000654913">
    <property type="component" value="Chromosome 5"/>
</dbReference>
<feature type="signal peptide" evidence="10">
    <location>
        <begin position="1"/>
        <end position="18"/>
    </location>
</feature>
<evidence type="ECO:0000256" key="3">
    <source>
        <dbReference type="ARBA" id="ARBA00022525"/>
    </source>
</evidence>
<evidence type="ECO:0000313" key="11">
    <source>
        <dbReference type="EMBL" id="BCS25358.1"/>
    </source>
</evidence>
<keyword evidence="12" id="KW-1185">Reference proteome</keyword>
<evidence type="ECO:0000313" key="12">
    <source>
        <dbReference type="Proteomes" id="UP000654913"/>
    </source>
</evidence>
<evidence type="ECO:0000256" key="8">
    <source>
        <dbReference type="ARBA" id="ARBA00023326"/>
    </source>
</evidence>
<evidence type="ECO:0000256" key="5">
    <source>
        <dbReference type="ARBA" id="ARBA00022729"/>
    </source>
</evidence>
<dbReference type="InterPro" id="IPR043595">
    <property type="entry name" value="FaeB/C/D"/>
</dbReference>
<reference evidence="11" key="1">
    <citation type="submission" date="2021-01" db="EMBL/GenBank/DDBJ databases">
        <authorList>
            <consortium name="Aspergillus puulaauensis MK2 genome sequencing consortium"/>
            <person name="Kazuki M."/>
            <person name="Futagami T."/>
        </authorList>
    </citation>
    <scope>NUCLEOTIDE SEQUENCE</scope>
    <source>
        <strain evidence="11">MK2</strain>
    </source>
</reference>
<keyword evidence="6" id="KW-0378">Hydrolase</keyword>
<sequence>MHISSIVALAGLAKLALADSGCDTDIPPAFPSPGSSKSLHLPDSDREYILYIPETYNTSTPAPLYFSFHGATRDMASQEALSQFSNPKFNKDAVVVYPNSKNGYWLSNPKADASHPDDLDFTHQLLTHMEEKLCIDSSRVYSVGKSNGGGFTNVIACNDTVRARFAAFASVSGAYYDAESAPDVPPCEPADRDEGFPFLEFHGEGDTTAPIDGNTNENRKVPIIDILNLWVENNGCEQNAPPAENKTVFEDPVVKHVVWNCGGKDGIVQHYREGNNGHCWPSKEGNSDFEDHPDQCPMGNYVFDATECIVDFFSKYKLNS</sequence>
<dbReference type="PANTHER" id="PTHR38050:SF2">
    <property type="entry name" value="FERULOYL ESTERASE C-RELATED"/>
    <property type="match status" value="1"/>
</dbReference>
<evidence type="ECO:0000256" key="4">
    <source>
        <dbReference type="ARBA" id="ARBA00022651"/>
    </source>
</evidence>
<comment type="catalytic activity">
    <reaction evidence="9">
        <text>feruloyl-polysaccharide + H2O = ferulate + polysaccharide.</text>
        <dbReference type="EC" id="3.1.1.73"/>
    </reaction>
</comment>
<feature type="chain" id="PRO_5031195278" description="feruloyl esterase" evidence="10">
    <location>
        <begin position="19"/>
        <end position="320"/>
    </location>
</feature>
<gene>
    <name evidence="11" type="ORF">APUU_50069A</name>
</gene>
<accession>A0A7R8AQ00</accession>
<dbReference type="SUPFAM" id="SSF53474">
    <property type="entry name" value="alpha/beta-Hydrolases"/>
    <property type="match status" value="1"/>
</dbReference>
<reference evidence="11" key="2">
    <citation type="submission" date="2021-02" db="EMBL/GenBank/DDBJ databases">
        <title>Aspergillus puulaauensis MK2 genome sequence.</title>
        <authorList>
            <person name="Futagami T."/>
            <person name="Mori K."/>
            <person name="Kadooka C."/>
            <person name="Tanaka T."/>
        </authorList>
    </citation>
    <scope>NUCLEOTIDE SEQUENCE</scope>
    <source>
        <strain evidence="11">MK2</strain>
    </source>
</reference>
<keyword evidence="4" id="KW-0858">Xylan degradation</keyword>
<evidence type="ECO:0000256" key="10">
    <source>
        <dbReference type="SAM" id="SignalP"/>
    </source>
</evidence>
<dbReference type="Gene3D" id="3.40.50.1820">
    <property type="entry name" value="alpha/beta hydrolase"/>
    <property type="match status" value="1"/>
</dbReference>
<keyword evidence="8" id="KW-0624">Polysaccharide degradation</keyword>
<dbReference type="GO" id="GO:0030600">
    <property type="term" value="F:feruloyl esterase activity"/>
    <property type="evidence" value="ECO:0007669"/>
    <property type="project" value="UniProtKB-EC"/>
</dbReference>
<dbReference type="RefSeq" id="XP_041557552.1">
    <property type="nucleotide sequence ID" value="XM_041705025.1"/>
</dbReference>
<dbReference type="KEGG" id="apuu:APUU_50069A"/>
<dbReference type="GO" id="GO:0045493">
    <property type="term" value="P:xylan catabolic process"/>
    <property type="evidence" value="ECO:0007669"/>
    <property type="project" value="UniProtKB-KW"/>
</dbReference>
<dbReference type="EMBL" id="AP024447">
    <property type="protein sequence ID" value="BCS25358.1"/>
    <property type="molecule type" value="Genomic_DNA"/>
</dbReference>
<evidence type="ECO:0000256" key="7">
    <source>
        <dbReference type="ARBA" id="ARBA00023277"/>
    </source>
</evidence>
<dbReference type="EC" id="3.1.1.73" evidence="2"/>
<name>A0A7R8AQ00_9EURO</name>
<evidence type="ECO:0000256" key="1">
    <source>
        <dbReference type="ARBA" id="ARBA00004613"/>
    </source>
</evidence>
<keyword evidence="7" id="KW-0119">Carbohydrate metabolism</keyword>
<dbReference type="OrthoDB" id="424610at2759"/>
<organism evidence="11 12">
    <name type="scientific">Aspergillus puulaauensis</name>
    <dbReference type="NCBI Taxonomy" id="1220207"/>
    <lineage>
        <taxon>Eukaryota</taxon>
        <taxon>Fungi</taxon>
        <taxon>Dikarya</taxon>
        <taxon>Ascomycota</taxon>
        <taxon>Pezizomycotina</taxon>
        <taxon>Eurotiomycetes</taxon>
        <taxon>Eurotiomycetidae</taxon>
        <taxon>Eurotiales</taxon>
        <taxon>Aspergillaceae</taxon>
        <taxon>Aspergillus</taxon>
    </lineage>
</organism>
<evidence type="ECO:0000256" key="6">
    <source>
        <dbReference type="ARBA" id="ARBA00022801"/>
    </source>
</evidence>
<dbReference type="InterPro" id="IPR029058">
    <property type="entry name" value="AB_hydrolase_fold"/>
</dbReference>
<dbReference type="PANTHER" id="PTHR38050">
    <property type="match status" value="1"/>
</dbReference>
<proteinExistence type="predicted"/>
<dbReference type="GO" id="GO:0005576">
    <property type="term" value="C:extracellular region"/>
    <property type="evidence" value="ECO:0007669"/>
    <property type="project" value="UniProtKB-SubCell"/>
</dbReference>